<keyword evidence="2" id="KW-1185">Reference proteome</keyword>
<dbReference type="AlphaFoldDB" id="A0A9Q0MKP2"/>
<protein>
    <submittedName>
        <fullName evidence="1">Uncharacterized protein</fullName>
    </submittedName>
</protein>
<evidence type="ECO:0000313" key="1">
    <source>
        <dbReference type="EMBL" id="KAJ6632924.1"/>
    </source>
</evidence>
<reference evidence="1" key="1">
    <citation type="submission" date="2022-07" db="EMBL/GenBank/DDBJ databases">
        <authorList>
            <person name="Trinca V."/>
            <person name="Uliana J.V.C."/>
            <person name="Torres T.T."/>
            <person name="Ward R.J."/>
            <person name="Monesi N."/>
        </authorList>
    </citation>
    <scope>NUCLEOTIDE SEQUENCE</scope>
    <source>
        <strain evidence="1">HSMRA1968</strain>
        <tissue evidence="1">Whole embryos</tissue>
    </source>
</reference>
<feature type="non-terminal residue" evidence="1">
    <location>
        <position position="1"/>
    </location>
</feature>
<proteinExistence type="predicted"/>
<organism evidence="1 2">
    <name type="scientific">Pseudolycoriella hygida</name>
    <dbReference type="NCBI Taxonomy" id="35572"/>
    <lineage>
        <taxon>Eukaryota</taxon>
        <taxon>Metazoa</taxon>
        <taxon>Ecdysozoa</taxon>
        <taxon>Arthropoda</taxon>
        <taxon>Hexapoda</taxon>
        <taxon>Insecta</taxon>
        <taxon>Pterygota</taxon>
        <taxon>Neoptera</taxon>
        <taxon>Endopterygota</taxon>
        <taxon>Diptera</taxon>
        <taxon>Nematocera</taxon>
        <taxon>Sciaroidea</taxon>
        <taxon>Sciaridae</taxon>
        <taxon>Pseudolycoriella</taxon>
    </lineage>
</organism>
<name>A0A9Q0MKP2_9DIPT</name>
<evidence type="ECO:0000313" key="2">
    <source>
        <dbReference type="Proteomes" id="UP001151699"/>
    </source>
</evidence>
<dbReference type="EMBL" id="WJQU01002398">
    <property type="protein sequence ID" value="KAJ6632924.1"/>
    <property type="molecule type" value="Genomic_DNA"/>
</dbReference>
<accession>A0A9Q0MKP2</accession>
<comment type="caution">
    <text evidence="1">The sequence shown here is derived from an EMBL/GenBank/DDBJ whole genome shotgun (WGS) entry which is preliminary data.</text>
</comment>
<gene>
    <name evidence="1" type="ORF">Bhyg_16209</name>
</gene>
<feature type="non-terminal residue" evidence="1">
    <location>
        <position position="99"/>
    </location>
</feature>
<sequence>SPIPARPARPTICLYRLSVRKSLPMYGERMITRFAGGAVHRLSGPNDGRQHRAELFLTELDTMHLYRFQVLPLTHSSRFDGAKWIFWDRDVERVTDNEN</sequence>
<dbReference type="Proteomes" id="UP001151699">
    <property type="component" value="Unassembled WGS sequence"/>
</dbReference>